<keyword evidence="3" id="KW-1185">Reference proteome</keyword>
<gene>
    <name evidence="2" type="ORF">JOB18_001836</name>
</gene>
<reference evidence="2 3" key="1">
    <citation type="journal article" date="2021" name="Sci. Rep.">
        <title>Chromosome anchoring in Senegalese sole (Solea senegalensis) reveals sex-associated markers and genome rearrangements in flatfish.</title>
        <authorList>
            <person name="Guerrero-Cozar I."/>
            <person name="Gomez-Garrido J."/>
            <person name="Berbel C."/>
            <person name="Martinez-Blanch J.F."/>
            <person name="Alioto T."/>
            <person name="Claros M.G."/>
            <person name="Gagnaire P.A."/>
            <person name="Manchado M."/>
        </authorList>
    </citation>
    <scope>NUCLEOTIDE SEQUENCE [LARGE SCALE GENOMIC DNA]</scope>
    <source>
        <strain evidence="2">Sse05_10M</strain>
    </source>
</reference>
<dbReference type="Proteomes" id="UP000693946">
    <property type="component" value="Linkage Group LG18"/>
</dbReference>
<comment type="caution">
    <text evidence="2">The sequence shown here is derived from an EMBL/GenBank/DDBJ whole genome shotgun (WGS) entry which is preliminary data.</text>
</comment>
<evidence type="ECO:0000313" key="2">
    <source>
        <dbReference type="EMBL" id="KAG7506284.1"/>
    </source>
</evidence>
<feature type="compositionally biased region" description="Basic and acidic residues" evidence="1">
    <location>
        <begin position="138"/>
        <end position="147"/>
    </location>
</feature>
<feature type="region of interest" description="Disordered" evidence="1">
    <location>
        <begin position="94"/>
        <end position="117"/>
    </location>
</feature>
<dbReference type="EMBL" id="JAGKHQ010000010">
    <property type="protein sequence ID" value="KAG7506284.1"/>
    <property type="molecule type" value="Genomic_DNA"/>
</dbReference>
<feature type="region of interest" description="Disordered" evidence="1">
    <location>
        <begin position="135"/>
        <end position="177"/>
    </location>
</feature>
<dbReference type="AlphaFoldDB" id="A0AAV6RP35"/>
<name>A0AAV6RP35_SOLSE</name>
<proteinExistence type="predicted"/>
<sequence length="177" mass="19376">MEAASHLLAAIDWRGERRGAELSVYVLSSLLRGPIESKRNEKPLRLQFLPQLKMATANGPEDLANPPKKTSTTGLLKLRQGGQASAQVLHPRLSAPTLSGPTLTGKAIEGPKTTRSGLLQRISDTALTKTTMLYERVPTTDDHREDYENAAPENAPSDLIDDDLHGNLWDEDKDNTV</sequence>
<evidence type="ECO:0000313" key="3">
    <source>
        <dbReference type="Proteomes" id="UP000693946"/>
    </source>
</evidence>
<protein>
    <submittedName>
        <fullName evidence="2">Uncharacterized protein</fullName>
    </submittedName>
</protein>
<feature type="compositionally biased region" description="Basic and acidic residues" evidence="1">
    <location>
        <begin position="162"/>
        <end position="177"/>
    </location>
</feature>
<accession>A0AAV6RP35</accession>
<evidence type="ECO:0000256" key="1">
    <source>
        <dbReference type="SAM" id="MobiDB-lite"/>
    </source>
</evidence>
<organism evidence="2 3">
    <name type="scientific">Solea senegalensis</name>
    <name type="common">Senegalese sole</name>
    <dbReference type="NCBI Taxonomy" id="28829"/>
    <lineage>
        <taxon>Eukaryota</taxon>
        <taxon>Metazoa</taxon>
        <taxon>Chordata</taxon>
        <taxon>Craniata</taxon>
        <taxon>Vertebrata</taxon>
        <taxon>Euteleostomi</taxon>
        <taxon>Actinopterygii</taxon>
        <taxon>Neopterygii</taxon>
        <taxon>Teleostei</taxon>
        <taxon>Neoteleostei</taxon>
        <taxon>Acanthomorphata</taxon>
        <taxon>Carangaria</taxon>
        <taxon>Pleuronectiformes</taxon>
        <taxon>Pleuronectoidei</taxon>
        <taxon>Soleidae</taxon>
        <taxon>Solea</taxon>
    </lineage>
</organism>